<dbReference type="EMBL" id="JAGRQH010000004">
    <property type="protein sequence ID" value="MBR0559944.1"/>
    <property type="molecule type" value="Genomic_DNA"/>
</dbReference>
<protein>
    <recommendedName>
        <fullName evidence="2">Cytochrome oxidase subunit I profile domain-containing protein</fullName>
    </recommendedName>
</protein>
<dbReference type="Gene3D" id="1.20.210.10">
    <property type="entry name" value="Cytochrome c oxidase-like, subunit I domain"/>
    <property type="match status" value="1"/>
</dbReference>
<organism evidence="3 4">
    <name type="scientific">Neokomagataea anthophila</name>
    <dbReference type="NCBI Taxonomy" id="2826925"/>
    <lineage>
        <taxon>Bacteria</taxon>
        <taxon>Pseudomonadati</taxon>
        <taxon>Pseudomonadota</taxon>
        <taxon>Alphaproteobacteria</taxon>
        <taxon>Acetobacterales</taxon>
        <taxon>Acetobacteraceae</taxon>
        <taxon>Neokomagataea</taxon>
    </lineage>
</organism>
<feature type="transmembrane region" description="Helical" evidence="1">
    <location>
        <begin position="197"/>
        <end position="214"/>
    </location>
</feature>
<accession>A0ABS5E7R4</accession>
<keyword evidence="4" id="KW-1185">Reference proteome</keyword>
<evidence type="ECO:0000313" key="4">
    <source>
        <dbReference type="Proteomes" id="UP000677812"/>
    </source>
</evidence>
<evidence type="ECO:0000259" key="2">
    <source>
        <dbReference type="PROSITE" id="PS50855"/>
    </source>
</evidence>
<gene>
    <name evidence="3" type="ORF">KB213_07755</name>
</gene>
<dbReference type="Proteomes" id="UP000677812">
    <property type="component" value="Unassembled WGS sequence"/>
</dbReference>
<feature type="transmembrane region" description="Helical" evidence="1">
    <location>
        <begin position="313"/>
        <end position="330"/>
    </location>
</feature>
<dbReference type="InterPro" id="IPR036927">
    <property type="entry name" value="Cyt_c_oxase-like_su1_sf"/>
</dbReference>
<proteinExistence type="predicted"/>
<feature type="domain" description="Cytochrome oxidase subunit I profile" evidence="2">
    <location>
        <begin position="1"/>
        <end position="244"/>
    </location>
</feature>
<evidence type="ECO:0000313" key="3">
    <source>
        <dbReference type="EMBL" id="MBR0559944.1"/>
    </source>
</evidence>
<feature type="transmembrane region" description="Helical" evidence="1">
    <location>
        <begin position="226"/>
        <end position="244"/>
    </location>
</feature>
<feature type="transmembrane region" description="Helical" evidence="1">
    <location>
        <begin position="284"/>
        <end position="301"/>
    </location>
</feature>
<dbReference type="InterPro" id="IPR023616">
    <property type="entry name" value="Cyt_c_oxase-like_su1_dom"/>
</dbReference>
<dbReference type="SUPFAM" id="SSF81442">
    <property type="entry name" value="Cytochrome c oxidase subunit I-like"/>
    <property type="match status" value="1"/>
</dbReference>
<feature type="transmembrane region" description="Helical" evidence="1">
    <location>
        <begin position="84"/>
        <end position="105"/>
    </location>
</feature>
<dbReference type="RefSeq" id="WP_211681895.1">
    <property type="nucleotide sequence ID" value="NZ_JAGRQH010000004.1"/>
</dbReference>
<comment type="caution">
    <text evidence="3">The sequence shown here is derived from an EMBL/GenBank/DDBJ whole genome shotgun (WGS) entry which is preliminary data.</text>
</comment>
<feature type="transmembrane region" description="Helical" evidence="1">
    <location>
        <begin position="21"/>
        <end position="38"/>
    </location>
</feature>
<keyword evidence="1" id="KW-0812">Transmembrane</keyword>
<feature type="transmembrane region" description="Helical" evidence="1">
    <location>
        <begin position="142"/>
        <end position="165"/>
    </location>
</feature>
<name>A0ABS5E7R4_9PROT</name>
<keyword evidence="1" id="KW-0472">Membrane</keyword>
<feature type="transmembrane region" description="Helical" evidence="1">
    <location>
        <begin position="368"/>
        <end position="389"/>
    </location>
</feature>
<reference evidence="3 4" key="1">
    <citation type="submission" date="2021-04" db="EMBL/GenBank/DDBJ databases">
        <title>The complete genome sequence of Neokomagataea sp. TBRC 2177.</title>
        <authorList>
            <person name="Charoenyingcharoen P."/>
            <person name="Yukphan P."/>
        </authorList>
    </citation>
    <scope>NUCLEOTIDE SEQUENCE [LARGE SCALE GENOMIC DNA]</scope>
    <source>
        <strain evidence="3 4">TBRC 2177</strain>
    </source>
</reference>
<feature type="transmembrane region" description="Helical" evidence="1">
    <location>
        <begin position="44"/>
        <end position="72"/>
    </location>
</feature>
<evidence type="ECO:0000256" key="1">
    <source>
        <dbReference type="SAM" id="Phobius"/>
    </source>
</evidence>
<feature type="transmembrane region" description="Helical" evidence="1">
    <location>
        <begin position="250"/>
        <end position="272"/>
    </location>
</feature>
<feature type="transmembrane region" description="Helical" evidence="1">
    <location>
        <begin position="111"/>
        <end position="130"/>
    </location>
</feature>
<keyword evidence="1" id="KW-1133">Transmembrane helix</keyword>
<dbReference type="PROSITE" id="PS50855">
    <property type="entry name" value="COX1"/>
    <property type="match status" value="1"/>
</dbReference>
<sequence length="401" mass="41437">MLFPAITSRPAFSVQKLGISYVLLALFAGLLGGILAVPEGGFAVTPGLVLCHGILMAFFVVVPACLGGFGQLLLPKELGVERTLLPGMSFAGFGLLSSGVVLLPLLPLLSLLLWALGAVAVALDIIVTVLEGRSQAFRALTPMVWALLVTACGVVVVAPALAAMITRTALSVLGAAPRDVHVMSAASFAHVLQMPEAALMLVPALGLTCSLLPVGRGALSVRVAPYAFACAGVLGPIFWLDSIFQPYPQAIVQAMTWATQMLPAFVMLGALLRDVWVERRSLDGVAYWGLGALLLLTAGWGPSLLMVEGSHSAAAFGSLMAVCGGLYAWLSSLSGGRVPGWLCRGHAAVTLLGALCSLTPSLEVIGGAVMGVSLLGFVAVGIVLGWRFVQAQAEQRVSVSS</sequence>
<feature type="transmembrane region" description="Helical" evidence="1">
    <location>
        <begin position="342"/>
        <end position="362"/>
    </location>
</feature>